<organism evidence="2 3">
    <name type="scientific">Paenibacillus albus</name>
    <dbReference type="NCBI Taxonomy" id="2495582"/>
    <lineage>
        <taxon>Bacteria</taxon>
        <taxon>Bacillati</taxon>
        <taxon>Bacillota</taxon>
        <taxon>Bacilli</taxon>
        <taxon>Bacillales</taxon>
        <taxon>Paenibacillaceae</taxon>
        <taxon>Paenibacillus</taxon>
    </lineage>
</organism>
<dbReference type="KEGG" id="palb:EJC50_12935"/>
<dbReference type="Proteomes" id="UP000272528">
    <property type="component" value="Chromosome"/>
</dbReference>
<protein>
    <submittedName>
        <fullName evidence="2">Uncharacterized protein</fullName>
    </submittedName>
</protein>
<dbReference type="EMBL" id="CP034437">
    <property type="protein sequence ID" value="AZN40459.1"/>
    <property type="molecule type" value="Genomic_DNA"/>
</dbReference>
<proteinExistence type="predicted"/>
<evidence type="ECO:0000313" key="3">
    <source>
        <dbReference type="Proteomes" id="UP000272528"/>
    </source>
</evidence>
<evidence type="ECO:0000313" key="2">
    <source>
        <dbReference type="EMBL" id="AZN40459.1"/>
    </source>
</evidence>
<dbReference type="OrthoDB" id="2612455at2"/>
<feature type="transmembrane region" description="Helical" evidence="1">
    <location>
        <begin position="12"/>
        <end position="31"/>
    </location>
</feature>
<keyword evidence="1" id="KW-0812">Transmembrane</keyword>
<keyword evidence="1" id="KW-1133">Transmembrane helix</keyword>
<name>A0A3S9A412_9BACL</name>
<keyword evidence="1" id="KW-0472">Membrane</keyword>
<reference evidence="3" key="1">
    <citation type="submission" date="2018-12" db="EMBL/GenBank/DDBJ databases">
        <title>Genome sequence of Peanibacillus sp.</title>
        <authorList>
            <person name="Subramani G."/>
            <person name="Srinivasan S."/>
            <person name="Kim M.K."/>
        </authorList>
    </citation>
    <scope>NUCLEOTIDE SEQUENCE [LARGE SCALE GENOMIC DNA]</scope>
    <source>
        <strain evidence="3">18JY67-1</strain>
    </source>
</reference>
<keyword evidence="3" id="KW-1185">Reference proteome</keyword>
<dbReference type="RefSeq" id="WP_126015688.1">
    <property type="nucleotide sequence ID" value="NZ_CP034437.1"/>
</dbReference>
<dbReference type="AlphaFoldDB" id="A0A3S9A412"/>
<gene>
    <name evidence="2" type="ORF">EJC50_12935</name>
</gene>
<sequence>MEEQQKKRPIFTPVILLLLTMSLMGNVVLYTKKIQNDQDTKVARGNTIIQSGNETKGHFKLIADTAQHMLDKQDVPSRLADKSKLLAAFQTAPQVIQFIKEAEISKGQSFQADKQDASAFMKQAQTRLTNLGNHEGPLKANETEFLQGLIKTYQACAETMQPFDHDTWSQTNALTILVDKEWVAMAEKLQQTLHDSPVLNLSK</sequence>
<evidence type="ECO:0000256" key="1">
    <source>
        <dbReference type="SAM" id="Phobius"/>
    </source>
</evidence>
<accession>A0A3S9A412</accession>